<dbReference type="Proteomes" id="UP000295411">
    <property type="component" value="Unassembled WGS sequence"/>
</dbReference>
<comment type="caution">
    <text evidence="1">The sequence shown here is derived from an EMBL/GenBank/DDBJ whole genome shotgun (WGS) entry which is preliminary data.</text>
</comment>
<dbReference type="AlphaFoldDB" id="A0A4R5U2H6"/>
<name>A0A4R5U2H6_9MICC</name>
<reference evidence="1 2" key="1">
    <citation type="submission" date="2019-03" db="EMBL/GenBank/DDBJ databases">
        <title>Arthrobacter sp. nov., an bacterium isolated from biocrust in Mu Us Desert.</title>
        <authorList>
            <person name="Lixiong L."/>
        </authorList>
    </citation>
    <scope>NUCLEOTIDE SEQUENCE [LARGE SCALE GENOMIC DNA]</scope>
    <source>
        <strain evidence="1 2">SLN-3</strain>
    </source>
</reference>
<dbReference type="OrthoDB" id="8746011at2"/>
<organism evidence="1 2">
    <name type="scientific">Arthrobacter crusticola</name>
    <dbReference type="NCBI Taxonomy" id="2547960"/>
    <lineage>
        <taxon>Bacteria</taxon>
        <taxon>Bacillati</taxon>
        <taxon>Actinomycetota</taxon>
        <taxon>Actinomycetes</taxon>
        <taxon>Micrococcales</taxon>
        <taxon>Micrococcaceae</taxon>
        <taxon>Arthrobacter</taxon>
    </lineage>
</organism>
<gene>
    <name evidence="1" type="ORF">E2F48_01550</name>
</gene>
<dbReference type="EMBL" id="SMTK01000001">
    <property type="protein sequence ID" value="TDK27835.1"/>
    <property type="molecule type" value="Genomic_DNA"/>
</dbReference>
<proteinExistence type="predicted"/>
<keyword evidence="2" id="KW-1185">Reference proteome</keyword>
<protein>
    <submittedName>
        <fullName evidence="1">Uncharacterized protein</fullName>
    </submittedName>
</protein>
<evidence type="ECO:0000313" key="1">
    <source>
        <dbReference type="EMBL" id="TDK27835.1"/>
    </source>
</evidence>
<evidence type="ECO:0000313" key="2">
    <source>
        <dbReference type="Proteomes" id="UP000295411"/>
    </source>
</evidence>
<accession>A0A4R5U2H6</accession>
<sequence length="240" mass="27557">MATLLEQVLEANGGLDRWKSLNTFTARIAYGGPFWEFKGQPDVLGTDLVEASLQEQRTRHTQEGTGRVIEYDKKSDRVTVTAADGTLIEELTNPRASFEGYTFETQWTLAQMYYFRSYATWHYLVEPYIFTWPGVETQEVEPWTENGETWRVLSVTFPSSIDTHNTTQLYYFDAAGHLRRMDYQPEVNGNAPGAHYIRGEAEVDGLIIPTKRHIHIRNDDRTPDLSWVLIEIDLSDITIA</sequence>
<dbReference type="RefSeq" id="WP_133402255.1">
    <property type="nucleotide sequence ID" value="NZ_SMTK01000001.1"/>
</dbReference>